<protein>
    <submittedName>
        <fullName evidence="1">DUF2141 domain-containing protein</fullName>
    </submittedName>
</protein>
<gene>
    <name evidence="1" type="ORF">H1D41_17775</name>
</gene>
<sequence>MPSNAMRLSAAAVTIALTIGGAYIASGLRYVVPEANASTTDTENVSGYQINIHDTRSDQGKLLIMAFEHQEAFDALDYKAASGYLEIPADAVPLRVDFPDLTEGYYAFFVLHDENGDYELNFEGELPSEGYAVSGTNEAYGEPVFEYSAIAPGTHDLSVRYWLP</sequence>
<reference evidence="1" key="1">
    <citation type="submission" date="2020-10" db="EMBL/GenBank/DDBJ databases">
        <title>Paenihalocynthiibacter styelae gen. nov., sp. nov., isolated from stalked sea squirt Styela clava.</title>
        <authorList>
            <person name="Kim Y.-O."/>
            <person name="Yoon J.-H."/>
        </authorList>
    </citation>
    <scope>NUCLEOTIDE SEQUENCE</scope>
    <source>
        <strain evidence="1">MYP1-1</strain>
    </source>
</reference>
<comment type="caution">
    <text evidence="1">The sequence shown here is derived from an EMBL/GenBank/DDBJ whole genome shotgun (WGS) entry which is preliminary data.</text>
</comment>
<dbReference type="InterPro" id="IPR018673">
    <property type="entry name" value="DUF2141"/>
</dbReference>
<keyword evidence="2" id="KW-1185">Reference proteome</keyword>
<dbReference type="RefSeq" id="WP_228850185.1">
    <property type="nucleotide sequence ID" value="NZ_JADCKQ010000021.1"/>
</dbReference>
<accession>A0A8J7LM71</accession>
<dbReference type="Proteomes" id="UP000640583">
    <property type="component" value="Unassembled WGS sequence"/>
</dbReference>
<evidence type="ECO:0000313" key="2">
    <source>
        <dbReference type="Proteomes" id="UP000640583"/>
    </source>
</evidence>
<name>A0A8J7LM71_9RHOB</name>
<dbReference type="EMBL" id="JADCKQ010000021">
    <property type="protein sequence ID" value="MBI1495489.1"/>
    <property type="molecule type" value="Genomic_DNA"/>
</dbReference>
<organism evidence="1 2">
    <name type="scientific">Halocynthiibacter styelae</name>
    <dbReference type="NCBI Taxonomy" id="2761955"/>
    <lineage>
        <taxon>Bacteria</taxon>
        <taxon>Pseudomonadati</taxon>
        <taxon>Pseudomonadota</taxon>
        <taxon>Alphaproteobacteria</taxon>
        <taxon>Rhodobacterales</taxon>
        <taxon>Paracoccaceae</taxon>
        <taxon>Halocynthiibacter</taxon>
    </lineage>
</organism>
<dbReference type="Pfam" id="PF09912">
    <property type="entry name" value="DUF2141"/>
    <property type="match status" value="1"/>
</dbReference>
<proteinExistence type="predicted"/>
<dbReference type="AlphaFoldDB" id="A0A8J7LM71"/>
<evidence type="ECO:0000313" key="1">
    <source>
        <dbReference type="EMBL" id="MBI1495489.1"/>
    </source>
</evidence>